<evidence type="ECO:0000256" key="1">
    <source>
        <dbReference type="ARBA" id="ARBA00005915"/>
    </source>
</evidence>
<dbReference type="InterPro" id="IPR038763">
    <property type="entry name" value="DHH_sf"/>
</dbReference>
<dbReference type="Gene3D" id="3.10.310.30">
    <property type="match status" value="1"/>
</dbReference>
<dbReference type="RefSeq" id="WP_193499692.1">
    <property type="nucleotide sequence ID" value="NZ_JADCKC010000001.1"/>
</dbReference>
<evidence type="ECO:0000256" key="5">
    <source>
        <dbReference type="ARBA" id="ARBA00022839"/>
    </source>
</evidence>
<feature type="domain" description="RecJ OB" evidence="8">
    <location>
        <begin position="453"/>
        <end position="550"/>
    </location>
</feature>
<dbReference type="Gene3D" id="3.90.1640.30">
    <property type="match status" value="1"/>
</dbReference>
<dbReference type="SUPFAM" id="SSF64182">
    <property type="entry name" value="DHH phosphoesterases"/>
    <property type="match status" value="1"/>
</dbReference>
<evidence type="ECO:0000259" key="6">
    <source>
        <dbReference type="Pfam" id="PF01368"/>
    </source>
</evidence>
<evidence type="ECO:0000313" key="9">
    <source>
        <dbReference type="EMBL" id="MBE5036348.1"/>
    </source>
</evidence>
<dbReference type="InterPro" id="IPR004610">
    <property type="entry name" value="RecJ"/>
</dbReference>
<evidence type="ECO:0000256" key="2">
    <source>
        <dbReference type="ARBA" id="ARBA00019841"/>
    </source>
</evidence>
<evidence type="ECO:0000259" key="7">
    <source>
        <dbReference type="Pfam" id="PF02272"/>
    </source>
</evidence>
<comment type="caution">
    <text evidence="9">The sequence shown here is derived from an EMBL/GenBank/DDBJ whole genome shotgun (WGS) entry which is preliminary data.</text>
</comment>
<gene>
    <name evidence="9" type="primary">recJ</name>
    <name evidence="9" type="ORF">INF35_00820</name>
</gene>
<evidence type="ECO:0000259" key="8">
    <source>
        <dbReference type="Pfam" id="PF17768"/>
    </source>
</evidence>
<dbReference type="NCBIfam" id="TIGR00644">
    <property type="entry name" value="recJ"/>
    <property type="match status" value="1"/>
</dbReference>
<keyword evidence="10" id="KW-1185">Reference proteome</keyword>
<evidence type="ECO:0000313" key="10">
    <source>
        <dbReference type="Proteomes" id="UP000768567"/>
    </source>
</evidence>
<evidence type="ECO:0000256" key="4">
    <source>
        <dbReference type="ARBA" id="ARBA00022801"/>
    </source>
</evidence>
<dbReference type="EMBL" id="JADCKC010000001">
    <property type="protein sequence ID" value="MBE5036348.1"/>
    <property type="molecule type" value="Genomic_DNA"/>
</dbReference>
<keyword evidence="5 9" id="KW-0269">Exonuclease</keyword>
<dbReference type="InterPro" id="IPR041122">
    <property type="entry name" value="RecJ_OB"/>
</dbReference>
<proteinExistence type="inferred from homology"/>
<dbReference type="Pfam" id="PF17768">
    <property type="entry name" value="RecJ_OB"/>
    <property type="match status" value="1"/>
</dbReference>
<dbReference type="GO" id="GO:0004527">
    <property type="term" value="F:exonuclease activity"/>
    <property type="evidence" value="ECO:0007669"/>
    <property type="project" value="UniProtKB-KW"/>
</dbReference>
<name>A0ABR9QZP6_9FIRM</name>
<dbReference type="InterPro" id="IPR051673">
    <property type="entry name" value="SSDNA_exonuclease_RecJ"/>
</dbReference>
<feature type="domain" description="DHHA1" evidence="7">
    <location>
        <begin position="346"/>
        <end position="439"/>
    </location>
</feature>
<dbReference type="InterPro" id="IPR003156">
    <property type="entry name" value="DHHA1_dom"/>
</dbReference>
<dbReference type="Pfam" id="PF02272">
    <property type="entry name" value="DHHA1"/>
    <property type="match status" value="1"/>
</dbReference>
<dbReference type="PANTHER" id="PTHR30255:SF2">
    <property type="entry name" value="SINGLE-STRANDED-DNA-SPECIFIC EXONUCLEASE RECJ"/>
    <property type="match status" value="1"/>
</dbReference>
<keyword evidence="4" id="KW-0378">Hydrolase</keyword>
<dbReference type="InterPro" id="IPR001667">
    <property type="entry name" value="DDH_dom"/>
</dbReference>
<comment type="similarity">
    <text evidence="1">Belongs to the RecJ family.</text>
</comment>
<feature type="domain" description="DDH" evidence="6">
    <location>
        <begin position="79"/>
        <end position="226"/>
    </location>
</feature>
<protein>
    <recommendedName>
        <fullName evidence="2">Single-stranded-DNA-specific exonuclease RecJ</fullName>
    </recommendedName>
</protein>
<keyword evidence="3" id="KW-0540">Nuclease</keyword>
<dbReference type="Proteomes" id="UP000768567">
    <property type="component" value="Unassembled WGS sequence"/>
</dbReference>
<dbReference type="Pfam" id="PF01368">
    <property type="entry name" value="DHH"/>
    <property type="match status" value="1"/>
</dbReference>
<sequence length="685" mass="73100">MGYRVWQQKTQDAQAEQALTASGCGRLLARVLVSRGCRTPEEACILLDEQAPLSDPFLIKDMDKAVERLQRALEEEEPIVIYGDYDVDGVSATAILYEYLTNLGAQVRCKLPLRTEGGYGLNRTALKKLADKGFRLIVTVDNGIAAVEEAAYAKELGIDLVITDHHLPSGSLPEAVAVVDPNRSDDESPFKSLCGAGVAFKLCAAMEGCDPAELLDVCGDLAAIGTIADVVPLVGENRTLVREGLALLQDTVRPGLAALLEASGCAGKTVTSETVGYSIAPRLNAAGRMDTAATALKLLLCSNEEQATGIAARLTEINTDRQHTEQEVLAAALKQLEVEPARAHDRVLVVSGENWHPGVLGIVASRLTERFGRPSIVISVAEGEGRGSGRAPRSFNLHGALQGCANLLSRYGGHAAAAGLTIDEENLPAFRRAINLWAEQTYPEPEPPILELDAPATVAELTVGEVAQLDKLAPFGGGNHQPLFLIENAVLDGIWPMGAEKRHSRIRLRQGADSCFASVFGTAPEDLPYRVGTAVDAAVEVSIFNGRNGPAVSVHIRALRPAGMGDAPVRQAALLDDFLAGHSLTREQAEQFAPARTDTVALYRMIQAGSVYAEDLQPVFAALGSDKAGKVLVSLEALRELGLVERRGARYLPAAVDGKKDLMSAPILRRMAQMTAGSEDTQQEH</sequence>
<dbReference type="PANTHER" id="PTHR30255">
    <property type="entry name" value="SINGLE-STRANDED-DNA-SPECIFIC EXONUCLEASE RECJ"/>
    <property type="match status" value="1"/>
</dbReference>
<organism evidence="9 10">
    <name type="scientific">Gemmiger gallinarum</name>
    <dbReference type="NCBI Taxonomy" id="2779354"/>
    <lineage>
        <taxon>Bacteria</taxon>
        <taxon>Bacillati</taxon>
        <taxon>Bacillota</taxon>
        <taxon>Clostridia</taxon>
        <taxon>Eubacteriales</taxon>
        <taxon>Gemmiger</taxon>
    </lineage>
</organism>
<reference evidence="9 10" key="1">
    <citation type="submission" date="2020-10" db="EMBL/GenBank/DDBJ databases">
        <title>ChiBAC.</title>
        <authorList>
            <person name="Zenner C."/>
            <person name="Hitch T.C.A."/>
            <person name="Clavel T."/>
        </authorList>
    </citation>
    <scope>NUCLEOTIDE SEQUENCE [LARGE SCALE GENOMIC DNA]</scope>
    <source>
        <strain evidence="9 10">DSM 109015</strain>
    </source>
</reference>
<accession>A0ABR9QZP6</accession>
<evidence type="ECO:0000256" key="3">
    <source>
        <dbReference type="ARBA" id="ARBA00022722"/>
    </source>
</evidence>